<evidence type="ECO:0000256" key="6">
    <source>
        <dbReference type="ARBA" id="ARBA00037985"/>
    </source>
</evidence>
<evidence type="ECO:0000256" key="7">
    <source>
        <dbReference type="ARBA" id="ARBA00039442"/>
    </source>
</evidence>
<organism evidence="9 10">
    <name type="scientific">Lepisosteus oculatus</name>
    <name type="common">Spotted gar</name>
    <dbReference type="NCBI Taxonomy" id="7918"/>
    <lineage>
        <taxon>Eukaryota</taxon>
        <taxon>Metazoa</taxon>
        <taxon>Chordata</taxon>
        <taxon>Craniata</taxon>
        <taxon>Vertebrata</taxon>
        <taxon>Euteleostomi</taxon>
        <taxon>Actinopterygii</taxon>
        <taxon>Neopterygii</taxon>
        <taxon>Holostei</taxon>
        <taxon>Semionotiformes</taxon>
        <taxon>Lepisosteidae</taxon>
        <taxon>Lepisosteus</taxon>
    </lineage>
</organism>
<keyword evidence="10" id="KW-1185">Reference proteome</keyword>
<dbReference type="InterPro" id="IPR010793">
    <property type="entry name" value="Ribosomal_mL37/mL65"/>
</dbReference>
<dbReference type="OMA" id="WERGWHD"/>
<comment type="similarity">
    <text evidence="6">Belongs to the mitochondrion-specific ribosomal protein mL37 family.</text>
</comment>
<dbReference type="GO" id="GO:0003735">
    <property type="term" value="F:structural constituent of ribosome"/>
    <property type="evidence" value="ECO:0007669"/>
    <property type="project" value="InterPro"/>
</dbReference>
<accession>W5M656</accession>
<dbReference type="EMBL" id="AHAT01018230">
    <property type="status" value="NOT_ANNOTATED_CDS"/>
    <property type="molecule type" value="Genomic_DNA"/>
</dbReference>
<dbReference type="Pfam" id="PF07147">
    <property type="entry name" value="PDCD9"/>
    <property type="match status" value="1"/>
</dbReference>
<dbReference type="GeneID" id="102694878"/>
<dbReference type="Bgee" id="ENSLOCG00000003277">
    <property type="expression patterns" value="Expressed in embryo and 13 other cell types or tissues"/>
</dbReference>
<dbReference type="GO" id="GO:0005840">
    <property type="term" value="C:ribosome"/>
    <property type="evidence" value="ECO:0007669"/>
    <property type="project" value="UniProtKB-KW"/>
</dbReference>
<dbReference type="Proteomes" id="UP000018468">
    <property type="component" value="Linkage group LG10"/>
</dbReference>
<dbReference type="Ensembl" id="ENSLOCT00000003872.1">
    <property type="protein sequence ID" value="ENSLOCP00000003864.1"/>
    <property type="gene ID" value="ENSLOCG00000003277.1"/>
</dbReference>
<dbReference type="KEGG" id="loc:102694878"/>
<evidence type="ECO:0000256" key="8">
    <source>
        <dbReference type="ARBA" id="ARBA00041617"/>
    </source>
</evidence>
<protein>
    <recommendedName>
        <fullName evidence="7">Large ribosomal subunit protein mL37</fullName>
    </recommendedName>
    <alternativeName>
        <fullName evidence="8">39S ribosomal protein L37, mitochondrial</fullName>
    </alternativeName>
</protein>
<name>W5M656_LEPOC</name>
<dbReference type="InParanoid" id="W5M656"/>
<evidence type="ECO:0000256" key="1">
    <source>
        <dbReference type="ARBA" id="ARBA00004173"/>
    </source>
</evidence>
<dbReference type="OrthoDB" id="5835618at2759"/>
<dbReference type="STRING" id="7918.ENSLOCP00000003864"/>
<reference evidence="10" key="1">
    <citation type="submission" date="2011-12" db="EMBL/GenBank/DDBJ databases">
        <title>The Draft Genome of Lepisosteus oculatus.</title>
        <authorList>
            <consortium name="The Broad Institute Genome Assembly &amp; Analysis Group"/>
            <consortium name="Computational R&amp;D Group"/>
            <consortium name="and Sequencing Platform"/>
            <person name="Di Palma F."/>
            <person name="Alfoldi J."/>
            <person name="Johnson J."/>
            <person name="Berlin A."/>
            <person name="Gnerre S."/>
            <person name="Jaffe D."/>
            <person name="MacCallum I."/>
            <person name="Young S."/>
            <person name="Walker B.J."/>
            <person name="Lander E.S."/>
            <person name="Lindblad-Toh K."/>
        </authorList>
    </citation>
    <scope>NUCLEOTIDE SEQUENCE [LARGE SCALE GENOMIC DNA]</scope>
</reference>
<dbReference type="PANTHER" id="PTHR15889">
    <property type="entry name" value="MITOCHONDRIAL RIBOSOMAL PROTEIN L37"/>
    <property type="match status" value="1"/>
</dbReference>
<dbReference type="PANTHER" id="PTHR15889:SF2">
    <property type="entry name" value="LARGE RIBOSOMAL SUBUNIT PROTEIN ML37"/>
    <property type="match status" value="1"/>
</dbReference>
<sequence>MSKVILQRFRAAEPIVTLNTFKTRKAEIPGGRVYSQICRDEFSRRRFFSTCRCLFSRGPPQSKEEKVIDIPGLERITYADRMHYVPGLAKPVFSHWRRDWHDPYHYMGPKYEEMPLYKDKPCYIFHQRTSILEGVRQALWLTKAKLIQGLPPQILCLAEDPANRIEDQDERVQQAISHARFWDTTKTRPTRERFCPVLLRNLLHLCGTLQFKHPSLSKRMLAEKYTLSACWSRDADLFQVRGQNGLLLNSSSPLPVIAGTEEVLGTEQHVLDTFYPISPTIDLQRVHVCQEKSHTGFGDGYPYPHAHTVFFCEAGEDGLRLRPEQLRAKMVMFAFGNALARAQALYGDQPRILEQPIVVQSIATDGRLFQFVVFQLNTTELSPDTGVKNLAWVDQDQLLYDYAKCLPLIKKKVVKVPAGLSGYQPNTFRKFLALYLHGAV</sequence>
<evidence type="ECO:0000313" key="9">
    <source>
        <dbReference type="Ensembl" id="ENSLOCP00000003864.1"/>
    </source>
</evidence>
<dbReference type="AlphaFoldDB" id="W5M656"/>
<keyword evidence="4" id="KW-0496">Mitochondrion</keyword>
<dbReference type="RefSeq" id="XP_015210800.1">
    <property type="nucleotide sequence ID" value="XM_015355314.2"/>
</dbReference>
<dbReference type="GO" id="GO:1990904">
    <property type="term" value="C:ribonucleoprotein complex"/>
    <property type="evidence" value="ECO:0007669"/>
    <property type="project" value="UniProtKB-KW"/>
</dbReference>
<evidence type="ECO:0000256" key="3">
    <source>
        <dbReference type="ARBA" id="ARBA00022980"/>
    </source>
</evidence>
<dbReference type="GO" id="GO:0006412">
    <property type="term" value="P:translation"/>
    <property type="evidence" value="ECO:0007669"/>
    <property type="project" value="InterPro"/>
</dbReference>
<evidence type="ECO:0000256" key="4">
    <source>
        <dbReference type="ARBA" id="ARBA00023128"/>
    </source>
</evidence>
<dbReference type="InterPro" id="IPR052482">
    <property type="entry name" value="mtLSU_mL37"/>
</dbReference>
<dbReference type="GO" id="GO:0005739">
    <property type="term" value="C:mitochondrion"/>
    <property type="evidence" value="ECO:0000318"/>
    <property type="project" value="GO_Central"/>
</dbReference>
<keyword evidence="3" id="KW-0689">Ribosomal protein</keyword>
<reference evidence="9" key="3">
    <citation type="submission" date="2025-09" db="UniProtKB">
        <authorList>
            <consortium name="Ensembl"/>
        </authorList>
    </citation>
    <scope>IDENTIFICATION</scope>
</reference>
<dbReference type="HOGENOM" id="CLU_037022_1_0_1"/>
<keyword evidence="5" id="KW-0687">Ribonucleoprotein</keyword>
<keyword evidence="2" id="KW-0809">Transit peptide</keyword>
<comment type="subcellular location">
    <subcellularLocation>
        <location evidence="1">Mitochondrion</location>
    </subcellularLocation>
</comment>
<reference evidence="9" key="2">
    <citation type="submission" date="2025-08" db="UniProtKB">
        <authorList>
            <consortium name="Ensembl"/>
        </authorList>
    </citation>
    <scope>IDENTIFICATION</scope>
</reference>
<evidence type="ECO:0000256" key="5">
    <source>
        <dbReference type="ARBA" id="ARBA00023274"/>
    </source>
</evidence>
<evidence type="ECO:0000313" key="10">
    <source>
        <dbReference type="Proteomes" id="UP000018468"/>
    </source>
</evidence>
<proteinExistence type="inferred from homology"/>
<dbReference type="eggNOG" id="ENOG502QQAQ">
    <property type="taxonomic scope" value="Eukaryota"/>
</dbReference>
<dbReference type="CTD" id="51253"/>
<dbReference type="GeneTree" id="ENSGT00390000000867"/>
<evidence type="ECO:0000256" key="2">
    <source>
        <dbReference type="ARBA" id="ARBA00022946"/>
    </source>
</evidence>